<feature type="transmembrane region" description="Helical" evidence="6">
    <location>
        <begin position="118"/>
        <end position="138"/>
    </location>
</feature>
<evidence type="ECO:0000256" key="6">
    <source>
        <dbReference type="SAM" id="Phobius"/>
    </source>
</evidence>
<feature type="transmembrane region" description="Helical" evidence="6">
    <location>
        <begin position="86"/>
        <end position="106"/>
    </location>
</feature>
<sequence>MNNETISKNSMKTWMGIPRIIFIALIAIFIFMTGDGIEQAFLSKNIVDIGFSGGQASLVFTVYGVMVVVGSWLAAVLSDVYGPKKIMALGTIIWLIFHVLFLVFGLGMESLPMMLVLYGIRGLGYPLFLYGFLVWVTYITDKARLATAIGWFWAMFSVGMGVIGTYLPSFTIPFMGFNGTLWMSLIWIFVGGLIAFIVVGKHDVKPNIMLSVKQRYSKVLKDIGIVYKNPDIIKVFIVRIINQLSLFGLVIIFPVLFTDTIGFSMQQWLWTWGTMHVTCIVGDVIWGVIADKIGWKRQVMIFGCIGCGITTLLFYYLPILSGDVFAIAILCAVLFGITQSAFVPIFAIFTALEPNHIGATLSSHNLAAGLSNFIAPLIATIILPIFNEVGVVWAFAICYFVGAGITYYIKVHQPGIDDSKITPLNTQTQNY</sequence>
<dbReference type="PANTHER" id="PTHR23526:SF4">
    <property type="entry name" value="INTEGRAL MEMBRANE TRANSPORT PROTEIN"/>
    <property type="match status" value="1"/>
</dbReference>
<reference evidence="8 9" key="1">
    <citation type="submission" date="2018-06" db="EMBL/GenBank/DDBJ databases">
        <authorList>
            <consortium name="Pathogen Informatics"/>
            <person name="Doyle S."/>
        </authorList>
    </citation>
    <scope>NUCLEOTIDE SEQUENCE [LARGE SCALE GENOMIC DNA]</scope>
    <source>
        <strain evidence="8 9">NCTC13834</strain>
    </source>
</reference>
<dbReference type="Proteomes" id="UP000254412">
    <property type="component" value="Unassembled WGS sequence"/>
</dbReference>
<dbReference type="NCBIfam" id="TIGR00897">
    <property type="entry name" value="2A0118"/>
    <property type="match status" value="1"/>
</dbReference>
<dbReference type="InterPro" id="IPR036259">
    <property type="entry name" value="MFS_trans_sf"/>
</dbReference>
<dbReference type="CDD" id="cd17337">
    <property type="entry name" value="MFS_CsbX"/>
    <property type="match status" value="1"/>
</dbReference>
<dbReference type="AlphaFoldDB" id="A0A380GK92"/>
<evidence type="ECO:0000256" key="3">
    <source>
        <dbReference type="ARBA" id="ARBA00022692"/>
    </source>
</evidence>
<proteinExistence type="predicted"/>
<feature type="transmembrane region" description="Helical" evidence="6">
    <location>
        <begin position="179"/>
        <end position="199"/>
    </location>
</feature>
<evidence type="ECO:0000256" key="1">
    <source>
        <dbReference type="ARBA" id="ARBA00004651"/>
    </source>
</evidence>
<evidence type="ECO:0000256" key="4">
    <source>
        <dbReference type="ARBA" id="ARBA00022989"/>
    </source>
</evidence>
<dbReference type="EMBL" id="UHDS01000001">
    <property type="protein sequence ID" value="SUM54194.1"/>
    <property type="molecule type" value="Genomic_DNA"/>
</dbReference>
<feature type="transmembrane region" description="Helical" evidence="6">
    <location>
        <begin position="392"/>
        <end position="409"/>
    </location>
</feature>
<feature type="transmembrane region" description="Helical" evidence="6">
    <location>
        <begin position="20"/>
        <end position="37"/>
    </location>
</feature>
<feature type="domain" description="Major facilitator superfamily (MFS) profile" evidence="7">
    <location>
        <begin position="20"/>
        <end position="414"/>
    </location>
</feature>
<evidence type="ECO:0000313" key="9">
    <source>
        <dbReference type="Proteomes" id="UP000254412"/>
    </source>
</evidence>
<organism evidence="8 9">
    <name type="scientific">Staphylococcus nepalensis</name>
    <dbReference type="NCBI Taxonomy" id="214473"/>
    <lineage>
        <taxon>Bacteria</taxon>
        <taxon>Bacillati</taxon>
        <taxon>Bacillota</taxon>
        <taxon>Bacilli</taxon>
        <taxon>Bacillales</taxon>
        <taxon>Staphylococcaceae</taxon>
        <taxon>Staphylococcus</taxon>
    </lineage>
</organism>
<feature type="transmembrane region" description="Helical" evidence="6">
    <location>
        <begin position="301"/>
        <end position="319"/>
    </location>
</feature>
<dbReference type="Pfam" id="PF07690">
    <property type="entry name" value="MFS_1"/>
    <property type="match status" value="1"/>
</dbReference>
<feature type="transmembrane region" description="Helical" evidence="6">
    <location>
        <begin position="236"/>
        <end position="257"/>
    </location>
</feature>
<feature type="transmembrane region" description="Helical" evidence="6">
    <location>
        <begin position="57"/>
        <end position="77"/>
    </location>
</feature>
<feature type="transmembrane region" description="Helical" evidence="6">
    <location>
        <begin position="145"/>
        <end position="167"/>
    </location>
</feature>
<evidence type="ECO:0000256" key="2">
    <source>
        <dbReference type="ARBA" id="ARBA00022448"/>
    </source>
</evidence>
<dbReference type="PROSITE" id="PS50850">
    <property type="entry name" value="MFS"/>
    <property type="match status" value="1"/>
</dbReference>
<feature type="transmembrane region" description="Helical" evidence="6">
    <location>
        <begin position="269"/>
        <end position="289"/>
    </location>
</feature>
<dbReference type="RefSeq" id="WP_229718971.1">
    <property type="nucleotide sequence ID" value="NZ_BMCF01000001.1"/>
</dbReference>
<dbReference type="InterPro" id="IPR020846">
    <property type="entry name" value="MFS_dom"/>
</dbReference>
<protein>
    <submittedName>
        <fullName evidence="8">Putative alpha-ketoglutarate permease</fullName>
    </submittedName>
</protein>
<comment type="subcellular location">
    <subcellularLocation>
        <location evidence="1">Cell membrane</location>
        <topology evidence="1">Multi-pass membrane protein</topology>
    </subcellularLocation>
</comment>
<evidence type="ECO:0000313" key="8">
    <source>
        <dbReference type="EMBL" id="SUM54194.1"/>
    </source>
</evidence>
<dbReference type="GO" id="GO:0022857">
    <property type="term" value="F:transmembrane transporter activity"/>
    <property type="evidence" value="ECO:0007669"/>
    <property type="project" value="InterPro"/>
</dbReference>
<feature type="transmembrane region" description="Helical" evidence="6">
    <location>
        <begin position="364"/>
        <end position="386"/>
    </location>
</feature>
<evidence type="ECO:0000259" key="7">
    <source>
        <dbReference type="PROSITE" id="PS50850"/>
    </source>
</evidence>
<name>A0A380GK92_9STAP</name>
<feature type="transmembrane region" description="Helical" evidence="6">
    <location>
        <begin position="325"/>
        <end position="352"/>
    </location>
</feature>
<dbReference type="InterPro" id="IPR004748">
    <property type="entry name" value="Polyol_permease-like"/>
</dbReference>
<dbReference type="PANTHER" id="PTHR23526">
    <property type="entry name" value="INTEGRAL MEMBRANE TRANSPORT PROTEIN-RELATED"/>
    <property type="match status" value="1"/>
</dbReference>
<dbReference type="GO" id="GO:0005886">
    <property type="term" value="C:plasma membrane"/>
    <property type="evidence" value="ECO:0007669"/>
    <property type="project" value="UniProtKB-SubCell"/>
</dbReference>
<gene>
    <name evidence="8" type="primary">csbX_2</name>
    <name evidence="8" type="ORF">NCTC13834_00479</name>
</gene>
<dbReference type="SUPFAM" id="SSF103473">
    <property type="entry name" value="MFS general substrate transporter"/>
    <property type="match status" value="1"/>
</dbReference>
<keyword evidence="4 6" id="KW-1133">Transmembrane helix</keyword>
<keyword evidence="3 6" id="KW-0812">Transmembrane</keyword>
<dbReference type="InterPro" id="IPR011701">
    <property type="entry name" value="MFS"/>
</dbReference>
<dbReference type="Gene3D" id="1.20.1250.20">
    <property type="entry name" value="MFS general substrate transporter like domains"/>
    <property type="match status" value="2"/>
</dbReference>
<evidence type="ECO:0000256" key="5">
    <source>
        <dbReference type="ARBA" id="ARBA00023136"/>
    </source>
</evidence>
<dbReference type="InterPro" id="IPR052528">
    <property type="entry name" value="Sugar_transport-like"/>
</dbReference>
<keyword evidence="5 6" id="KW-0472">Membrane</keyword>
<accession>A0A380GK92</accession>
<keyword evidence="2" id="KW-0813">Transport</keyword>